<evidence type="ECO:0000313" key="3">
    <source>
        <dbReference type="Proteomes" id="UP000494122"/>
    </source>
</evidence>
<proteinExistence type="predicted"/>
<accession>A0A6S7DG05</accession>
<sequence length="420" mass="45071">MSPRPRLIMQGSRITRVARRGRRLAALCALPLCALLLAACERATPPLPNDAYVWQRRWTPALAHALRDSADVLRSWRVLAAELRADGAWVDAAPDLAALAATARPVVPVLRLDGRVGDLREADIAARIAATLAAWRGAGIRVAGLEIDYDCATARLPAYAALLAKLKTWLPADLPLSITALPTWLDSPALADLLAVPDETVLQVHAVLNPAQGLLFDATRARAWIDAYARRTGKPWRVALPAYGSRVSWDENGRIAAVESERPALLPGGRSAELLAAPETLAAFVSALDREPPAGLAGIVWFRLPTQADARAWSLSTWRAVLARQPLAPALAVAADPAGADGARNVMLANRGNADTPLPFIVRLDAACNAADGINGYTLEYDRDGSYLRRARDGLLRAGAERAIGWIRCDATTPSFHVQP</sequence>
<dbReference type="Pfam" id="PF11340">
    <property type="entry name" value="DUF3142"/>
    <property type="match status" value="1"/>
</dbReference>
<name>A0A6S7DG05_9BURK</name>
<dbReference type="RefSeq" id="WP_244977763.1">
    <property type="nucleotide sequence ID" value="NZ_CADILE010000008.1"/>
</dbReference>
<feature type="signal peptide" evidence="1">
    <location>
        <begin position="1"/>
        <end position="38"/>
    </location>
</feature>
<organism evidence="2 3">
    <name type="scientific">Achromobacter ruhlandii</name>
    <dbReference type="NCBI Taxonomy" id="72557"/>
    <lineage>
        <taxon>Bacteria</taxon>
        <taxon>Pseudomonadati</taxon>
        <taxon>Pseudomonadota</taxon>
        <taxon>Betaproteobacteria</taxon>
        <taxon>Burkholderiales</taxon>
        <taxon>Alcaligenaceae</taxon>
        <taxon>Achromobacter</taxon>
    </lineage>
</organism>
<feature type="chain" id="PRO_5028910031" description="DUF3142 domain-containing protein" evidence="1">
    <location>
        <begin position="39"/>
        <end position="420"/>
    </location>
</feature>
<reference evidence="2 3" key="1">
    <citation type="submission" date="2020-04" db="EMBL/GenBank/DDBJ databases">
        <authorList>
            <person name="De Canck E."/>
        </authorList>
    </citation>
    <scope>NUCLEOTIDE SEQUENCE [LARGE SCALE GENOMIC DNA]</scope>
    <source>
        <strain evidence="2 3">LMG 3328</strain>
    </source>
</reference>
<dbReference type="Proteomes" id="UP000494122">
    <property type="component" value="Unassembled WGS sequence"/>
</dbReference>
<gene>
    <name evidence="2" type="ORF">LMG3328_03000</name>
</gene>
<dbReference type="EMBL" id="CADILE010000008">
    <property type="protein sequence ID" value="CAB3875270.1"/>
    <property type="molecule type" value="Genomic_DNA"/>
</dbReference>
<evidence type="ECO:0000313" key="2">
    <source>
        <dbReference type="EMBL" id="CAB3875270.1"/>
    </source>
</evidence>
<dbReference type="InterPro" id="IPR021488">
    <property type="entry name" value="DUF3142"/>
</dbReference>
<evidence type="ECO:0008006" key="4">
    <source>
        <dbReference type="Google" id="ProtNLM"/>
    </source>
</evidence>
<dbReference type="AlphaFoldDB" id="A0A6S7DG05"/>
<keyword evidence="1" id="KW-0732">Signal</keyword>
<protein>
    <recommendedName>
        <fullName evidence="4">DUF3142 domain-containing protein</fullName>
    </recommendedName>
</protein>
<evidence type="ECO:0000256" key="1">
    <source>
        <dbReference type="SAM" id="SignalP"/>
    </source>
</evidence>